<dbReference type="GO" id="GO:0016491">
    <property type="term" value="F:oxidoreductase activity"/>
    <property type="evidence" value="ECO:0007669"/>
    <property type="project" value="UniProtKB-KW"/>
</dbReference>
<dbReference type="PANTHER" id="PTHR11091">
    <property type="entry name" value="OXIDOREDUCTASE-RELATED"/>
    <property type="match status" value="1"/>
</dbReference>
<accession>A0A7C5PE57</accession>
<dbReference type="Gene3D" id="3.30.1370.60">
    <property type="entry name" value="Hypothetical oxidoreductase yiak, domain 2"/>
    <property type="match status" value="1"/>
</dbReference>
<sequence length="361" mass="39624">MYIQTWEEKNLKARFDQKELVEWATQVLKKVSMPESDAKTTATILVKADLRGIETHGLSRLPIYVKRIQKGGINPKPNFKILKETQTTTLIDADGAMGQVAGKFAMSKAIEKAKDTSVGISSVRNGNHFGIVAHYLEMAINNNMFGLATTNTSPLLAPFGGRKAILGTNPIAFGFPGGKFYPVILDMASSVTSRGRIKLAQLNNEKIPLTWAVDERGIPTDDPNEALKGALLPFGAHKGYGLAVIGDILSSVISGAGYLTHTGELYKEPEKPQNLGFFMMAVKLEAFIDIDEFSQKITDFIKTIKDSPKAEGTKEIFMPGEIEYIRESENKELGVPLGENIIRELKELGDSIGVEFNCQQK</sequence>
<organism evidence="3">
    <name type="scientific">Thermodesulfobium narugense</name>
    <dbReference type="NCBI Taxonomy" id="184064"/>
    <lineage>
        <taxon>Bacteria</taxon>
        <taxon>Pseudomonadati</taxon>
        <taxon>Thermodesulfobiota</taxon>
        <taxon>Thermodesulfobiia</taxon>
        <taxon>Thermodesulfobiales</taxon>
        <taxon>Thermodesulfobiaceae</taxon>
        <taxon>Thermodesulfobium</taxon>
    </lineage>
</organism>
<name>A0A7C5PE57_9BACT</name>
<dbReference type="InterPro" id="IPR043143">
    <property type="entry name" value="Mal/L-sulf/L-lact_DH-like_NADP"/>
</dbReference>
<dbReference type="InterPro" id="IPR036111">
    <property type="entry name" value="Mal/L-sulfo/L-lacto_DH-like_sf"/>
</dbReference>
<proteinExistence type="inferred from homology"/>
<dbReference type="Pfam" id="PF02615">
    <property type="entry name" value="Ldh_2"/>
    <property type="match status" value="1"/>
</dbReference>
<keyword evidence="2" id="KW-0560">Oxidoreductase</keyword>
<dbReference type="Gene3D" id="1.10.1530.10">
    <property type="match status" value="1"/>
</dbReference>
<comment type="caution">
    <text evidence="3">The sequence shown here is derived from an EMBL/GenBank/DDBJ whole genome shotgun (WGS) entry which is preliminary data.</text>
</comment>
<evidence type="ECO:0000256" key="2">
    <source>
        <dbReference type="ARBA" id="ARBA00023002"/>
    </source>
</evidence>
<evidence type="ECO:0000313" key="3">
    <source>
        <dbReference type="EMBL" id="HHI65630.1"/>
    </source>
</evidence>
<evidence type="ECO:0000256" key="1">
    <source>
        <dbReference type="ARBA" id="ARBA00006056"/>
    </source>
</evidence>
<dbReference type="EMBL" id="DRUY01000122">
    <property type="protein sequence ID" value="HHI65630.1"/>
    <property type="molecule type" value="Genomic_DNA"/>
</dbReference>
<dbReference type="PANTHER" id="PTHR11091:SF0">
    <property type="entry name" value="MALATE DEHYDROGENASE"/>
    <property type="match status" value="1"/>
</dbReference>
<reference evidence="3" key="1">
    <citation type="journal article" date="2020" name="mSystems">
        <title>Genome- and Community-Level Interaction Insights into Carbon Utilization and Element Cycling Functions of Hydrothermarchaeota in Hydrothermal Sediment.</title>
        <authorList>
            <person name="Zhou Z."/>
            <person name="Liu Y."/>
            <person name="Xu W."/>
            <person name="Pan J."/>
            <person name="Luo Z.H."/>
            <person name="Li M."/>
        </authorList>
    </citation>
    <scope>NUCLEOTIDE SEQUENCE [LARGE SCALE GENOMIC DNA]</scope>
    <source>
        <strain evidence="3">SpSt-1019</strain>
    </source>
</reference>
<dbReference type="SUPFAM" id="SSF89733">
    <property type="entry name" value="L-sulfolactate dehydrogenase-like"/>
    <property type="match status" value="1"/>
</dbReference>
<protein>
    <submittedName>
        <fullName evidence="3">Ldh family oxidoreductase</fullName>
    </submittedName>
</protein>
<gene>
    <name evidence="3" type="ORF">ENL70_03670</name>
</gene>
<comment type="similarity">
    <text evidence="1">Belongs to the LDH2/MDH2 oxidoreductase family.</text>
</comment>
<dbReference type="InterPro" id="IPR043144">
    <property type="entry name" value="Mal/L-sulf/L-lact_DH-like_ah"/>
</dbReference>
<dbReference type="AlphaFoldDB" id="A0A7C5PE57"/>
<dbReference type="InterPro" id="IPR003767">
    <property type="entry name" value="Malate/L-lactate_DH-like"/>
</dbReference>